<dbReference type="InterPro" id="IPR035897">
    <property type="entry name" value="Toll_tir_struct_dom_sf"/>
</dbReference>
<sequence length="614" mass="70637">MEAKTITFSSPSSWYYAVSSISMAEDSSSRWKYDVFLSFRGADVRKSFISHLYEALTDEGIETFHDDRELQKGDFIWEGLGEGIDQSRFAIVVISKGYATSRWCLEELSLMVDLVMKKRLELIPVFYDIDPSDLKSRSGCFNEALENHELRYDLEKVGKWRMALAQVGNISGWVSKTRNEDSKLVQEIVQDLSDRLYSDSPGDTTGLVGMSSHKRNMEAFLSMDSVDVRMVGVWGMGGRGKTTIAKYVFEDLSSQFDVCCLLDNVKGDFKQYGISHLRKEIMSKFFPKSRLNAQSISSDVMKRKLRGKKVLLVLDDVDDIQQLQELAGNCKWFGPGSRIIITTRDKRVLDVHGVKHIYEVKPLRPTQGLQLFSEYAFKMNRPPEEFRKLSLDIVEQLGGLPLALKVIGASLYQRETKFWKEKLFILKNSLDKDISLSLRVSYDALDEHEKIVFLYVAGCFNGEYMDRAEKVLDPFVFSSGPSLVTLMEKSLIIMSNNRRLWVHDLLQDMAKDIICDGKKEKPWKRKMLSNFLDIEGLFTKNMVRQESVKLNLGMNICFLLFRIRFSEQICRFFSFSIKLVLITVLLCHGRELKTSRLKVYCSTWLKKQSFALIL</sequence>
<dbReference type="FunFam" id="3.40.50.10140:FF:000007">
    <property type="entry name" value="Disease resistance protein (TIR-NBS-LRR class)"/>
    <property type="match status" value="1"/>
</dbReference>
<dbReference type="InterPro" id="IPR027417">
    <property type="entry name" value="P-loop_NTPase"/>
</dbReference>
<dbReference type="Gene3D" id="3.40.50.10140">
    <property type="entry name" value="Toll/interleukin-1 receptor homology (TIR) domain"/>
    <property type="match status" value="1"/>
</dbReference>
<gene>
    <name evidence="6" type="ORF">ANE_LOCUS22011</name>
</gene>
<evidence type="ECO:0000256" key="2">
    <source>
        <dbReference type="ARBA" id="ARBA00022737"/>
    </source>
</evidence>
<dbReference type="Pfam" id="PF01582">
    <property type="entry name" value="TIR"/>
    <property type="match status" value="1"/>
</dbReference>
<dbReference type="GO" id="GO:0007165">
    <property type="term" value="P:signal transduction"/>
    <property type="evidence" value="ECO:0007669"/>
    <property type="project" value="InterPro"/>
</dbReference>
<keyword evidence="3" id="KW-0611">Plant defense</keyword>
<dbReference type="AlphaFoldDB" id="A0A565CD23"/>
<dbReference type="PANTHER" id="PTHR11017:SF483">
    <property type="entry name" value="TIR DOMAIN-CONTAINING PROTEIN"/>
    <property type="match status" value="1"/>
</dbReference>
<dbReference type="SUPFAM" id="SSF52540">
    <property type="entry name" value="P-loop containing nucleoside triphosphate hydrolases"/>
    <property type="match status" value="1"/>
</dbReference>
<dbReference type="Proteomes" id="UP000489600">
    <property type="component" value="Unassembled WGS sequence"/>
</dbReference>
<evidence type="ECO:0000256" key="3">
    <source>
        <dbReference type="ARBA" id="ARBA00022821"/>
    </source>
</evidence>
<dbReference type="SUPFAM" id="SSF52200">
    <property type="entry name" value="Toll/Interleukin receptor TIR domain"/>
    <property type="match status" value="1"/>
</dbReference>
<organism evidence="6 7">
    <name type="scientific">Arabis nemorensis</name>
    <dbReference type="NCBI Taxonomy" id="586526"/>
    <lineage>
        <taxon>Eukaryota</taxon>
        <taxon>Viridiplantae</taxon>
        <taxon>Streptophyta</taxon>
        <taxon>Embryophyta</taxon>
        <taxon>Tracheophyta</taxon>
        <taxon>Spermatophyta</taxon>
        <taxon>Magnoliopsida</taxon>
        <taxon>eudicotyledons</taxon>
        <taxon>Gunneridae</taxon>
        <taxon>Pentapetalae</taxon>
        <taxon>rosids</taxon>
        <taxon>malvids</taxon>
        <taxon>Brassicales</taxon>
        <taxon>Brassicaceae</taxon>
        <taxon>Arabideae</taxon>
        <taxon>Arabis</taxon>
    </lineage>
</organism>
<dbReference type="Gene3D" id="3.40.50.300">
    <property type="entry name" value="P-loop containing nucleotide triphosphate hydrolases"/>
    <property type="match status" value="1"/>
</dbReference>
<dbReference type="InterPro" id="IPR000157">
    <property type="entry name" value="TIR_dom"/>
</dbReference>
<reference evidence="6" key="1">
    <citation type="submission" date="2019-07" db="EMBL/GenBank/DDBJ databases">
        <authorList>
            <person name="Dittberner H."/>
        </authorList>
    </citation>
    <scope>NUCLEOTIDE SEQUENCE [LARGE SCALE GENOMIC DNA]</scope>
</reference>
<dbReference type="InterPro" id="IPR044974">
    <property type="entry name" value="Disease_R_plants"/>
</dbReference>
<dbReference type="InterPro" id="IPR058192">
    <property type="entry name" value="WHD_ROQ1-like"/>
</dbReference>
<evidence type="ECO:0000256" key="1">
    <source>
        <dbReference type="ARBA" id="ARBA00022614"/>
    </source>
</evidence>
<dbReference type="GO" id="GO:0043531">
    <property type="term" value="F:ADP binding"/>
    <property type="evidence" value="ECO:0007669"/>
    <property type="project" value="InterPro"/>
</dbReference>
<protein>
    <recommendedName>
        <fullName evidence="5">TIR domain-containing protein</fullName>
    </recommendedName>
</protein>
<evidence type="ECO:0000256" key="4">
    <source>
        <dbReference type="ARBA" id="ARBA00023027"/>
    </source>
</evidence>
<keyword evidence="7" id="KW-1185">Reference proteome</keyword>
<keyword evidence="1" id="KW-0433">Leucine-rich repeat</keyword>
<keyword evidence="4" id="KW-0520">NAD</keyword>
<comment type="caution">
    <text evidence="6">The sequence shown here is derived from an EMBL/GenBank/DDBJ whole genome shotgun (WGS) entry which is preliminary data.</text>
</comment>
<evidence type="ECO:0000313" key="7">
    <source>
        <dbReference type="Proteomes" id="UP000489600"/>
    </source>
</evidence>
<keyword evidence="2" id="KW-0677">Repeat</keyword>
<dbReference type="GO" id="GO:0006952">
    <property type="term" value="P:defense response"/>
    <property type="evidence" value="ECO:0007669"/>
    <property type="project" value="UniProtKB-KW"/>
</dbReference>
<feature type="domain" description="TIR" evidence="5">
    <location>
        <begin position="31"/>
        <end position="196"/>
    </location>
</feature>
<proteinExistence type="predicted"/>
<dbReference type="PRINTS" id="PR00364">
    <property type="entry name" value="DISEASERSIST"/>
</dbReference>
<dbReference type="InterPro" id="IPR036390">
    <property type="entry name" value="WH_DNA-bd_sf"/>
</dbReference>
<evidence type="ECO:0000259" key="5">
    <source>
        <dbReference type="PROSITE" id="PS50104"/>
    </source>
</evidence>
<evidence type="ECO:0000313" key="6">
    <source>
        <dbReference type="EMBL" id="VVB11567.1"/>
    </source>
</evidence>
<dbReference type="InterPro" id="IPR002182">
    <property type="entry name" value="NB-ARC"/>
</dbReference>
<dbReference type="InterPro" id="IPR042197">
    <property type="entry name" value="Apaf_helical"/>
</dbReference>
<dbReference type="SUPFAM" id="SSF46785">
    <property type="entry name" value="Winged helix' DNA-binding domain"/>
    <property type="match status" value="1"/>
</dbReference>
<dbReference type="OrthoDB" id="1052457at2759"/>
<dbReference type="Pfam" id="PF00931">
    <property type="entry name" value="NB-ARC"/>
    <property type="match status" value="1"/>
</dbReference>
<accession>A0A565CD23</accession>
<dbReference type="Pfam" id="PF23282">
    <property type="entry name" value="WHD_ROQ1"/>
    <property type="match status" value="1"/>
</dbReference>
<dbReference type="PROSITE" id="PS50104">
    <property type="entry name" value="TIR"/>
    <property type="match status" value="1"/>
</dbReference>
<dbReference type="PANTHER" id="PTHR11017">
    <property type="entry name" value="LEUCINE-RICH REPEAT-CONTAINING PROTEIN"/>
    <property type="match status" value="1"/>
</dbReference>
<name>A0A565CD23_9BRAS</name>
<dbReference type="SMART" id="SM00255">
    <property type="entry name" value="TIR"/>
    <property type="match status" value="1"/>
</dbReference>
<dbReference type="EMBL" id="CABITT030000007">
    <property type="protein sequence ID" value="VVB11567.1"/>
    <property type="molecule type" value="Genomic_DNA"/>
</dbReference>
<dbReference type="Gene3D" id="1.10.8.430">
    <property type="entry name" value="Helical domain of apoptotic protease-activating factors"/>
    <property type="match status" value="1"/>
</dbReference>